<accession>A0ABS2WNQ4</accession>
<gene>
    <name evidence="1" type="ORF">JQC72_15995</name>
</gene>
<evidence type="ECO:0000313" key="1">
    <source>
        <dbReference type="EMBL" id="MBN2910994.1"/>
    </source>
</evidence>
<reference evidence="1" key="1">
    <citation type="journal article" date="2024" name="Int. J. Syst. Evol. Microbiol.">
        <title>Polycladomyces zharkentensis sp. nov., a novel thermophilic cellulose- and starch-degrading member of the Bacillota from a geothermal aquifer in Kazakhstan.</title>
        <authorList>
            <person name="Mashzhan A."/>
            <person name="Kistaubayeva A."/>
            <person name="Javier-Lopez R."/>
            <person name="Bissenova U."/>
            <person name="Bissenbay A."/>
            <person name="Birkeland N.K."/>
        </authorList>
    </citation>
    <scope>NUCLEOTIDE SEQUENCE</scope>
    <source>
        <strain evidence="1">ZKZ2T</strain>
    </source>
</reference>
<dbReference type="Proteomes" id="UP001177120">
    <property type="component" value="Unassembled WGS sequence"/>
</dbReference>
<comment type="caution">
    <text evidence="1">The sequence shown here is derived from an EMBL/GenBank/DDBJ whole genome shotgun (WGS) entry which is preliminary data.</text>
</comment>
<protein>
    <submittedName>
        <fullName evidence="1">Uncharacterized protein</fullName>
    </submittedName>
</protein>
<name>A0ABS2WNQ4_9BACL</name>
<sequence length="176" mass="20589">MNELAERRPMMVDKDELVELLRQWGVSHAEEWAEQELRDEHFAVLAMFRFLRPLQHMLDGYLYGSEYWVQQTIERKDPTAEVLKEMIDAGIAPEKIGWFAYWIAREAINAVLYRLDDPAGGDYDLPNEGEGLPSWSLQERIEHREGTKWTAELTGRVIGGMHTLFPFHNPEDKKME</sequence>
<keyword evidence="2" id="KW-1185">Reference proteome</keyword>
<dbReference type="EMBL" id="JAFHAP010000021">
    <property type="protein sequence ID" value="MBN2910994.1"/>
    <property type="molecule type" value="Genomic_DNA"/>
</dbReference>
<organism evidence="1 2">
    <name type="scientific">Polycladomyces zharkentensis</name>
    <dbReference type="NCBI Taxonomy" id="2807616"/>
    <lineage>
        <taxon>Bacteria</taxon>
        <taxon>Bacillati</taxon>
        <taxon>Bacillota</taxon>
        <taxon>Bacilli</taxon>
        <taxon>Bacillales</taxon>
        <taxon>Thermoactinomycetaceae</taxon>
        <taxon>Polycladomyces</taxon>
    </lineage>
</organism>
<proteinExistence type="predicted"/>
<evidence type="ECO:0000313" key="2">
    <source>
        <dbReference type="Proteomes" id="UP001177120"/>
    </source>
</evidence>